<evidence type="ECO:0000313" key="3">
    <source>
        <dbReference type="EMBL" id="EQC42824.1"/>
    </source>
</evidence>
<dbReference type="SMART" id="SM00320">
    <property type="entry name" value="WD40"/>
    <property type="match status" value="9"/>
</dbReference>
<dbReference type="eggNOG" id="KOG1408">
    <property type="taxonomic scope" value="Eukaryota"/>
</dbReference>
<organism evidence="3 4">
    <name type="scientific">Saprolegnia diclina (strain VS20)</name>
    <dbReference type="NCBI Taxonomy" id="1156394"/>
    <lineage>
        <taxon>Eukaryota</taxon>
        <taxon>Sar</taxon>
        <taxon>Stramenopiles</taxon>
        <taxon>Oomycota</taxon>
        <taxon>Saprolegniomycetes</taxon>
        <taxon>Saprolegniales</taxon>
        <taxon>Saprolegniaceae</taxon>
        <taxon>Saprolegnia</taxon>
    </lineage>
</organism>
<evidence type="ECO:0000313" key="4">
    <source>
        <dbReference type="Proteomes" id="UP000030762"/>
    </source>
</evidence>
<keyword evidence="1" id="KW-0853">WD repeat</keyword>
<protein>
    <submittedName>
        <fullName evidence="3">Uncharacterized protein</fullName>
    </submittedName>
</protein>
<feature type="repeat" description="WD" evidence="1">
    <location>
        <begin position="653"/>
        <end position="694"/>
    </location>
</feature>
<evidence type="ECO:0000256" key="2">
    <source>
        <dbReference type="SAM" id="MobiDB-lite"/>
    </source>
</evidence>
<name>T0QX55_SAPDV</name>
<dbReference type="GeneID" id="19941270"/>
<evidence type="ECO:0000256" key="1">
    <source>
        <dbReference type="PROSITE-ProRule" id="PRU00221"/>
    </source>
</evidence>
<reference evidence="3 4" key="1">
    <citation type="submission" date="2012-04" db="EMBL/GenBank/DDBJ databases">
        <title>The Genome Sequence of Saprolegnia declina VS20.</title>
        <authorList>
            <consortium name="The Broad Institute Genome Sequencing Platform"/>
            <person name="Russ C."/>
            <person name="Nusbaum C."/>
            <person name="Tyler B."/>
            <person name="van West P."/>
            <person name="Dieguez-Uribeondo J."/>
            <person name="de Bruijn I."/>
            <person name="Tripathy S."/>
            <person name="Jiang R."/>
            <person name="Young S.K."/>
            <person name="Zeng Q."/>
            <person name="Gargeya S."/>
            <person name="Fitzgerald M."/>
            <person name="Haas B."/>
            <person name="Abouelleil A."/>
            <person name="Alvarado L."/>
            <person name="Arachchi H.M."/>
            <person name="Berlin A."/>
            <person name="Chapman S.B."/>
            <person name="Goldberg J."/>
            <person name="Griggs A."/>
            <person name="Gujja S."/>
            <person name="Hansen M."/>
            <person name="Howarth C."/>
            <person name="Imamovic A."/>
            <person name="Larimer J."/>
            <person name="McCowen C."/>
            <person name="Montmayeur A."/>
            <person name="Murphy C."/>
            <person name="Neiman D."/>
            <person name="Pearson M."/>
            <person name="Priest M."/>
            <person name="Roberts A."/>
            <person name="Saif S."/>
            <person name="Shea T."/>
            <person name="Sisk P."/>
            <person name="Sykes S."/>
            <person name="Wortman J."/>
            <person name="Nusbaum C."/>
            <person name="Birren B."/>
        </authorList>
    </citation>
    <scope>NUCLEOTIDE SEQUENCE [LARGE SCALE GENOMIC DNA]</scope>
    <source>
        <strain evidence="3 4">VS20</strain>
    </source>
</reference>
<dbReference type="SUPFAM" id="SSF50978">
    <property type="entry name" value="WD40 repeat-like"/>
    <property type="match status" value="1"/>
</dbReference>
<keyword evidence="4" id="KW-1185">Reference proteome</keyword>
<feature type="repeat" description="WD" evidence="1">
    <location>
        <begin position="528"/>
        <end position="556"/>
    </location>
</feature>
<dbReference type="EMBL" id="JH767132">
    <property type="protein sequence ID" value="EQC42824.1"/>
    <property type="molecule type" value="Genomic_DNA"/>
</dbReference>
<dbReference type="InterPro" id="IPR011047">
    <property type="entry name" value="Quinoprotein_ADH-like_sf"/>
</dbReference>
<dbReference type="OMA" id="CHAHSSD"/>
<dbReference type="Pfam" id="PF00400">
    <property type="entry name" value="WD40"/>
    <property type="match status" value="3"/>
</dbReference>
<accession>T0QX55</accession>
<dbReference type="RefSeq" id="XP_008604247.1">
    <property type="nucleotide sequence ID" value="XM_008606025.1"/>
</dbReference>
<dbReference type="InterPro" id="IPR052779">
    <property type="entry name" value="WDR62"/>
</dbReference>
<dbReference type="Proteomes" id="UP000030762">
    <property type="component" value="Unassembled WGS sequence"/>
</dbReference>
<feature type="compositionally biased region" description="Acidic residues" evidence="2">
    <location>
        <begin position="862"/>
        <end position="876"/>
    </location>
</feature>
<feature type="region of interest" description="Disordered" evidence="2">
    <location>
        <begin position="1348"/>
        <end position="1370"/>
    </location>
</feature>
<dbReference type="SUPFAM" id="SSF50998">
    <property type="entry name" value="Quinoprotein alcohol dehydrogenase-like"/>
    <property type="match status" value="1"/>
</dbReference>
<dbReference type="InterPro" id="IPR001680">
    <property type="entry name" value="WD40_rpt"/>
</dbReference>
<dbReference type="InParanoid" id="T0QX55"/>
<dbReference type="InterPro" id="IPR015943">
    <property type="entry name" value="WD40/YVTN_repeat-like_dom_sf"/>
</dbReference>
<dbReference type="InterPro" id="IPR036322">
    <property type="entry name" value="WD40_repeat_dom_sf"/>
</dbReference>
<dbReference type="PROSITE" id="PS50082">
    <property type="entry name" value="WD_REPEATS_2"/>
    <property type="match status" value="2"/>
</dbReference>
<dbReference type="PANTHER" id="PTHR45589:SF1">
    <property type="entry name" value="WD REPEAT DOMAIN 62, ISOFORM G"/>
    <property type="match status" value="1"/>
</dbReference>
<gene>
    <name evidence="3" type="ORF">SDRG_00543</name>
</gene>
<proteinExistence type="predicted"/>
<dbReference type="OrthoDB" id="6154712at2759"/>
<dbReference type="PROSITE" id="PS50294">
    <property type="entry name" value="WD_REPEATS_REGION"/>
    <property type="match status" value="1"/>
</dbReference>
<dbReference type="PANTHER" id="PTHR45589">
    <property type="entry name" value="WD REPEAT DOMAIN 62, ISOFORM G"/>
    <property type="match status" value="1"/>
</dbReference>
<sequence>MASGRAKLTLERVLGTTAHGNASMSVSSVSGEIAYAAGCVVVMYNFRRDKQTRYYRVEKPVSALAFSGDGRLLAIAEKGHAPAITVWDVTTGQLRADLKRHTHGVAAVALSTDGRLLLSAGLVHDKMLYAWDTATQTLLGAAVLSTKIHGLDYSVCGRAFVSVGDAHVTFWRLDSNDRLETSGQLLPDGLAELRPTPATMSRLGDAAFVGVSCSDTKTFGVTRCGFLCCFGGTTMERLVSIEAARGFAVSVTTEFVAVGGASSIVRLFDPITLEYKTTLPFPAHCSATPLSDHLLLPPTPTAFPAVVAVRLTGAHIAILYADRALLLLEIPTRTVTRSFLFHSGPINGVAAVGAVTGLDARQRTQWAAPATSATHPIPDGTFATVSDDHTLRLWHLEYTKKHKFPQPWCHAHSSDLVASIVVSDAPVSIASESVPDVHTPRDSVDATGDTGLQCLAVYAASKIAVGDKHGHIHRIDLQWPLKRPAPLPTPHASAVLSIAYGPQGHLASGGRDRLLHVYAPTGDLLKKLENHSGAVHCVRFSDDGKRIVSGGADHAIVFTQVTDDRIFRYNSMTVNGGRLHDVAVLGNDHILSAVHARVDVHTLVSNKHVASYALGEHHHIGVTPGPSLVALSGATDKTVYVVDYATGDVLTKAAGHGDAVTGVLFTLDGRRLISTSADGCIFVWRLSDDLQTRYKAQLPLVAAPAMTVADAPPVMPPVLAMPPPAPPVPVRTTPSAPVVVLAPPAHVPTSPETKVPTPTEIPAKTSTEMEIVAKSWQNGKQVVPGPMAPLPMEDWMKTRGPPLPPVELTPPKIADAPLDRVPDWARTIKPLSSDPSPFVVEPRGKWGAAGVVDSIAAVDSSSDSDSEAGDDNDDDTKDGMETQTLYIKQSSGALQSVDVPIKRSSASDAEIAELLAAATAATTLDHARELHSKRKMQRETALAVAEMQSKLGQLGILKQRKPEYENDSFTAGYHAEVHGGGLGRVTTDVDSSTVVMQSFDVPSVDVKVVPLPSPPPPMVPRVSISLDMTPTDVSLGQFIAGHKLQPEPTPSVETSQSIDVTPVNMSLSRFLDGDGLVMTASVDLTPTNASLSTFTTGYHIPSPDIRRDATPATSVDMTPTDVSLSVFTTGYAPEAQPSVQPSVCDSIDVTSSLSRYVTGYDAAPTAVSTSIDVRNVSLSTFVAGHAPSTASVSQSLEPTSTSFSAFTTGYNRRSVETSASLNLSNVSWSAFTSGHQPTDVVAASIEIPVNMSLSIFVAGHHPLSPKARAEVIADPAPPAAATTSSTSSSIDLTNVSLSHFVHGLDLSLDGAATPLRPPSQASVSSSSESIDLTNASLSHFVHGHDDLLTGPSSDGVKESTSNDSGSAEVIPPFNDVMQNLHAQVGATVDVFAHVVAVNTADKEAAEIAEMARLLQLKIAAYAARTT</sequence>
<dbReference type="VEuPathDB" id="FungiDB:SDRG_00543"/>
<feature type="region of interest" description="Disordered" evidence="2">
    <location>
        <begin position="857"/>
        <end position="879"/>
    </location>
</feature>
<dbReference type="Gene3D" id="2.130.10.10">
    <property type="entry name" value="YVTN repeat-like/Quinoprotein amine dehydrogenase"/>
    <property type="match status" value="3"/>
</dbReference>